<dbReference type="Pfam" id="PF11827">
    <property type="entry name" value="DUF3347"/>
    <property type="match status" value="1"/>
</dbReference>
<evidence type="ECO:0000259" key="3">
    <source>
        <dbReference type="Pfam" id="PF11827"/>
    </source>
</evidence>
<evidence type="ECO:0000313" key="5">
    <source>
        <dbReference type="Proteomes" id="UP001597545"/>
    </source>
</evidence>
<sequence>MKNITVSMIAVIMVSIAVSCNQASNKNQRSSNDTAAVSAEGLSTLAREKDSVAVPTVNETSSGSDAKAEKKETQNFSIAPIVADYLSLKNALVSDDDKAAASAAKKLLATWNKIDMKAIPTDKQNEYIEIADDAKEQAEHIGENAGNMEHQREHLVALSEDLKDLINLFGSSQTLYQDHCPMFDDGKGAVWFSESKEIKNPYYGSKMMNCGKVEKTIHNNIR</sequence>
<dbReference type="InterPro" id="IPR021782">
    <property type="entry name" value="DUF3347"/>
</dbReference>
<accession>A0ABW5KEH5</accession>
<reference evidence="5" key="1">
    <citation type="journal article" date="2019" name="Int. J. Syst. Evol. Microbiol.">
        <title>The Global Catalogue of Microorganisms (GCM) 10K type strain sequencing project: providing services to taxonomists for standard genome sequencing and annotation.</title>
        <authorList>
            <consortium name="The Broad Institute Genomics Platform"/>
            <consortium name="The Broad Institute Genome Sequencing Center for Infectious Disease"/>
            <person name="Wu L."/>
            <person name="Ma J."/>
        </authorList>
    </citation>
    <scope>NUCLEOTIDE SEQUENCE [LARGE SCALE GENOMIC DNA]</scope>
    <source>
        <strain evidence="5">KCTC 42662</strain>
    </source>
</reference>
<dbReference type="RefSeq" id="WP_380900169.1">
    <property type="nucleotide sequence ID" value="NZ_JBHUEG010000002.1"/>
</dbReference>
<protein>
    <submittedName>
        <fullName evidence="4">DUF3347 domain-containing protein</fullName>
    </submittedName>
</protein>
<evidence type="ECO:0000256" key="1">
    <source>
        <dbReference type="SAM" id="MobiDB-lite"/>
    </source>
</evidence>
<feature type="chain" id="PRO_5047384202" evidence="2">
    <location>
        <begin position="24"/>
        <end position="222"/>
    </location>
</feature>
<gene>
    <name evidence="4" type="ORF">ACFSR5_01990</name>
</gene>
<feature type="domain" description="DUF3347" evidence="3">
    <location>
        <begin position="81"/>
        <end position="173"/>
    </location>
</feature>
<keyword evidence="5" id="KW-1185">Reference proteome</keyword>
<name>A0ABW5KEH5_9SPHI</name>
<dbReference type="Proteomes" id="UP001597545">
    <property type="component" value="Unassembled WGS sequence"/>
</dbReference>
<evidence type="ECO:0000256" key="2">
    <source>
        <dbReference type="SAM" id="SignalP"/>
    </source>
</evidence>
<proteinExistence type="predicted"/>
<feature type="signal peptide" evidence="2">
    <location>
        <begin position="1"/>
        <end position="23"/>
    </location>
</feature>
<evidence type="ECO:0000313" key="4">
    <source>
        <dbReference type="EMBL" id="MFD2546410.1"/>
    </source>
</evidence>
<feature type="region of interest" description="Disordered" evidence="1">
    <location>
        <begin position="49"/>
        <end position="71"/>
    </location>
</feature>
<keyword evidence="2" id="KW-0732">Signal</keyword>
<dbReference type="EMBL" id="JBHULR010000001">
    <property type="protein sequence ID" value="MFD2546410.1"/>
    <property type="molecule type" value="Genomic_DNA"/>
</dbReference>
<organism evidence="4 5">
    <name type="scientific">Sphingobacterium suaedae</name>
    <dbReference type="NCBI Taxonomy" id="1686402"/>
    <lineage>
        <taxon>Bacteria</taxon>
        <taxon>Pseudomonadati</taxon>
        <taxon>Bacteroidota</taxon>
        <taxon>Sphingobacteriia</taxon>
        <taxon>Sphingobacteriales</taxon>
        <taxon>Sphingobacteriaceae</taxon>
        <taxon>Sphingobacterium</taxon>
    </lineage>
</organism>
<dbReference type="PROSITE" id="PS51257">
    <property type="entry name" value="PROKAR_LIPOPROTEIN"/>
    <property type="match status" value="1"/>
</dbReference>
<comment type="caution">
    <text evidence="4">The sequence shown here is derived from an EMBL/GenBank/DDBJ whole genome shotgun (WGS) entry which is preliminary data.</text>
</comment>